<dbReference type="Gene3D" id="1.20.1250.20">
    <property type="entry name" value="MFS general substrate transporter like domains"/>
    <property type="match status" value="1"/>
</dbReference>
<gene>
    <name evidence="9" type="ORF">H9787_04870</name>
</gene>
<feature type="transmembrane region" description="Helical" evidence="7">
    <location>
        <begin position="279"/>
        <end position="298"/>
    </location>
</feature>
<evidence type="ECO:0000313" key="9">
    <source>
        <dbReference type="EMBL" id="HJB13025.1"/>
    </source>
</evidence>
<feature type="transmembrane region" description="Helical" evidence="7">
    <location>
        <begin position="48"/>
        <end position="69"/>
    </location>
</feature>
<feature type="transmembrane region" description="Helical" evidence="7">
    <location>
        <begin position="81"/>
        <end position="99"/>
    </location>
</feature>
<dbReference type="GO" id="GO:0005886">
    <property type="term" value="C:plasma membrane"/>
    <property type="evidence" value="ECO:0007669"/>
    <property type="project" value="UniProtKB-SubCell"/>
</dbReference>
<evidence type="ECO:0000256" key="3">
    <source>
        <dbReference type="ARBA" id="ARBA00022475"/>
    </source>
</evidence>
<dbReference type="Proteomes" id="UP000823824">
    <property type="component" value="Unassembled WGS sequence"/>
</dbReference>
<dbReference type="Pfam" id="PF07690">
    <property type="entry name" value="MFS_1"/>
    <property type="match status" value="1"/>
</dbReference>
<dbReference type="PANTHER" id="PTHR43124">
    <property type="entry name" value="PURINE EFFLUX PUMP PBUE"/>
    <property type="match status" value="1"/>
</dbReference>
<feature type="transmembrane region" description="Helical" evidence="7">
    <location>
        <begin position="169"/>
        <end position="189"/>
    </location>
</feature>
<feature type="domain" description="Major facilitator superfamily (MFS) profile" evidence="8">
    <location>
        <begin position="15"/>
        <end position="395"/>
    </location>
</feature>
<dbReference type="AlphaFoldDB" id="A0A9D2RR70"/>
<evidence type="ECO:0000256" key="2">
    <source>
        <dbReference type="ARBA" id="ARBA00022448"/>
    </source>
</evidence>
<evidence type="ECO:0000256" key="6">
    <source>
        <dbReference type="ARBA" id="ARBA00023136"/>
    </source>
</evidence>
<dbReference type="EMBL" id="DWZJ01000038">
    <property type="protein sequence ID" value="HJB13025.1"/>
    <property type="molecule type" value="Genomic_DNA"/>
</dbReference>
<feature type="transmembrane region" description="Helical" evidence="7">
    <location>
        <begin position="304"/>
        <end position="327"/>
    </location>
</feature>
<comment type="caution">
    <text evidence="9">The sequence shown here is derived from an EMBL/GenBank/DDBJ whole genome shotgun (WGS) entry which is preliminary data.</text>
</comment>
<feature type="transmembrane region" description="Helical" evidence="7">
    <location>
        <begin position="214"/>
        <end position="235"/>
    </location>
</feature>
<comment type="subcellular location">
    <subcellularLocation>
        <location evidence="1">Cell membrane</location>
        <topology evidence="1">Multi-pass membrane protein</topology>
    </subcellularLocation>
</comment>
<feature type="transmembrane region" description="Helical" evidence="7">
    <location>
        <begin position="247"/>
        <end position="267"/>
    </location>
</feature>
<feature type="transmembrane region" description="Helical" evidence="7">
    <location>
        <begin position="334"/>
        <end position="359"/>
    </location>
</feature>
<feature type="transmembrane region" description="Helical" evidence="7">
    <location>
        <begin position="12"/>
        <end position="36"/>
    </location>
</feature>
<evidence type="ECO:0000256" key="4">
    <source>
        <dbReference type="ARBA" id="ARBA00022692"/>
    </source>
</evidence>
<evidence type="ECO:0000259" key="8">
    <source>
        <dbReference type="PROSITE" id="PS50850"/>
    </source>
</evidence>
<proteinExistence type="predicted"/>
<reference evidence="9" key="2">
    <citation type="submission" date="2021-04" db="EMBL/GenBank/DDBJ databases">
        <authorList>
            <person name="Gilroy R."/>
        </authorList>
    </citation>
    <scope>NUCLEOTIDE SEQUENCE</scope>
    <source>
        <strain evidence="9">ChiBcec18-1249</strain>
    </source>
</reference>
<evidence type="ECO:0000256" key="1">
    <source>
        <dbReference type="ARBA" id="ARBA00004651"/>
    </source>
</evidence>
<name>A0A9D2RR70_9FIRM</name>
<dbReference type="InterPro" id="IPR036259">
    <property type="entry name" value="MFS_trans_sf"/>
</dbReference>
<accession>A0A9D2RR70</accession>
<evidence type="ECO:0000313" key="10">
    <source>
        <dbReference type="Proteomes" id="UP000823824"/>
    </source>
</evidence>
<feature type="transmembrane region" description="Helical" evidence="7">
    <location>
        <begin position="139"/>
        <end position="157"/>
    </location>
</feature>
<reference evidence="9" key="1">
    <citation type="journal article" date="2021" name="PeerJ">
        <title>Extensive microbial diversity within the chicken gut microbiome revealed by metagenomics and culture.</title>
        <authorList>
            <person name="Gilroy R."/>
            <person name="Ravi A."/>
            <person name="Getino M."/>
            <person name="Pursley I."/>
            <person name="Horton D.L."/>
            <person name="Alikhan N.F."/>
            <person name="Baker D."/>
            <person name="Gharbi K."/>
            <person name="Hall N."/>
            <person name="Watson M."/>
            <person name="Adriaenssens E.M."/>
            <person name="Foster-Nyarko E."/>
            <person name="Jarju S."/>
            <person name="Secka A."/>
            <person name="Antonio M."/>
            <person name="Oren A."/>
            <person name="Chaudhuri R.R."/>
            <person name="La Ragione R."/>
            <person name="Hildebrand F."/>
            <person name="Pallen M.J."/>
        </authorList>
    </citation>
    <scope>NUCLEOTIDE SEQUENCE</scope>
    <source>
        <strain evidence="9">ChiBcec18-1249</strain>
    </source>
</reference>
<protein>
    <submittedName>
        <fullName evidence="9">MFS transporter</fullName>
    </submittedName>
</protein>
<dbReference type="InterPro" id="IPR011701">
    <property type="entry name" value="MFS"/>
</dbReference>
<keyword evidence="6 7" id="KW-0472">Membrane</keyword>
<dbReference type="InterPro" id="IPR020846">
    <property type="entry name" value="MFS_dom"/>
</dbReference>
<evidence type="ECO:0000256" key="7">
    <source>
        <dbReference type="SAM" id="Phobius"/>
    </source>
</evidence>
<feature type="transmembrane region" description="Helical" evidence="7">
    <location>
        <begin position="371"/>
        <end position="391"/>
    </location>
</feature>
<sequence>MERNARPQGTRAFFRLLVLTALGFVLGTYEFVVVGILPEIAEGMQVSLAAVGKLVSAFAGAYAVGTPFLTAAMGRIPRFRLLMELMAAFMGTTALSMLAPNVEVLYLSQMLAALVSGPLTAVGMLFARELAEEGHAARALAMVYAGFSLASLVGVPLGTAVCRWLGWRWTYGLILLMSAALLPVLAAVLPRNTAVPMEKAGVLHAFTVFRDRRCALCAGMIFFSGTATYMVYTFLTPIMTDLLGVPADAVSLLLVVVGVCCMGSNLISGWMGERGGVRWLPLIFGLQALLFAAMPLLLRGTWTGLAALLAMSLLMYVLNTPSQLYALTLAEREYPFATVLCSSMLSVCYNLGIAVGSFLGSGLQETAGLGALGVPAAVFALVGLGLNLLLLRADTWRAAETAS</sequence>
<keyword evidence="3" id="KW-1003">Cell membrane</keyword>
<keyword evidence="4 7" id="KW-0812">Transmembrane</keyword>
<keyword evidence="5 7" id="KW-1133">Transmembrane helix</keyword>
<dbReference type="InterPro" id="IPR050189">
    <property type="entry name" value="MFS_Efflux_Transporters"/>
</dbReference>
<keyword evidence="2" id="KW-0813">Transport</keyword>
<feature type="transmembrane region" description="Helical" evidence="7">
    <location>
        <begin position="105"/>
        <end position="127"/>
    </location>
</feature>
<evidence type="ECO:0000256" key="5">
    <source>
        <dbReference type="ARBA" id="ARBA00022989"/>
    </source>
</evidence>
<organism evidence="9 10">
    <name type="scientific">Candidatus Oscillibacter excrementigallinarum</name>
    <dbReference type="NCBI Taxonomy" id="2838716"/>
    <lineage>
        <taxon>Bacteria</taxon>
        <taxon>Bacillati</taxon>
        <taxon>Bacillota</taxon>
        <taxon>Clostridia</taxon>
        <taxon>Eubacteriales</taxon>
        <taxon>Oscillospiraceae</taxon>
        <taxon>Oscillibacter</taxon>
    </lineage>
</organism>
<dbReference type="SUPFAM" id="SSF103473">
    <property type="entry name" value="MFS general substrate transporter"/>
    <property type="match status" value="1"/>
</dbReference>
<dbReference type="CDD" id="cd17324">
    <property type="entry name" value="MFS_NepI_like"/>
    <property type="match status" value="1"/>
</dbReference>
<dbReference type="PROSITE" id="PS50850">
    <property type="entry name" value="MFS"/>
    <property type="match status" value="1"/>
</dbReference>
<dbReference type="PANTHER" id="PTHR43124:SF10">
    <property type="entry name" value="PURINE EFFLUX PUMP PBUE"/>
    <property type="match status" value="1"/>
</dbReference>
<dbReference type="GO" id="GO:0022857">
    <property type="term" value="F:transmembrane transporter activity"/>
    <property type="evidence" value="ECO:0007669"/>
    <property type="project" value="InterPro"/>
</dbReference>